<dbReference type="Pfam" id="PF10553">
    <property type="entry name" value="MSV199"/>
    <property type="match status" value="1"/>
</dbReference>
<dbReference type="Pfam" id="PF10544">
    <property type="entry name" value="T5orf172"/>
    <property type="match status" value="1"/>
</dbReference>
<evidence type="ECO:0000313" key="5">
    <source>
        <dbReference type="Proteomes" id="UP000141616"/>
    </source>
</evidence>
<accession>W8W2C2</accession>
<feature type="coiled-coil region" evidence="1">
    <location>
        <begin position="171"/>
        <end position="209"/>
    </location>
</feature>
<dbReference type="InterPro" id="IPR018306">
    <property type="entry name" value="Phage_T5_Orf172_DNA-bd"/>
</dbReference>
<feature type="domain" description="MSV199" evidence="3">
    <location>
        <begin position="6"/>
        <end position="152"/>
    </location>
</feature>
<dbReference type="InterPro" id="IPR018879">
    <property type="entry name" value="MSV199_dom"/>
</dbReference>
<protein>
    <recommendedName>
        <fullName evidence="6">MSV199 domain-containing protein</fullName>
    </recommendedName>
</protein>
<feature type="coiled-coil region" evidence="1">
    <location>
        <begin position="320"/>
        <end position="347"/>
    </location>
</feature>
<evidence type="ECO:0000259" key="3">
    <source>
        <dbReference type="Pfam" id="PF10553"/>
    </source>
</evidence>
<evidence type="ECO:0000259" key="2">
    <source>
        <dbReference type="Pfam" id="PF10544"/>
    </source>
</evidence>
<dbReference type="RefSeq" id="YP_009010867.1">
    <property type="nucleotide sequence ID" value="NC_023615.1"/>
</dbReference>
<gene>
    <name evidence="4" type="primary">106L</name>
    <name evidence="4" type="ORF">IIV22A_106L</name>
</gene>
<sequence>MDKLKDIFTFIQNYDLAFDTGSKWFQDLWYPLSKSHPPLGGVVKKVELRPIIITSNLLEWMGYKGRGSADKQGKFCKTLRSLDIPYDEIGYDHPLAIEYPCVQQEIKTIPKNALNQKKWIYMDQRSFKKAVLRLNTENAEIVRDYYLNLEEAVFAYGEYTMKYLIDKTELAMRQLAIKDKLEEELQKQLEQEKQRAEKAEKDAEEQRQYSLILKELAINDQKRPLNERIYISTSKAYAGHNRFKVGGVESMDKLKPRFSGYNGRSSIDDMWYYSDLFKVANFKAAEKRIEDVLGRFRERKNKEIYVLHYNDLRRYVEWICDHYEDEIKKFNTELDVLIGNLNQYQLRPVIPPPYQGTSATITRIINGIPTNTTIEDSIEDQFKHKIKIYLDTLASTTKEVKRTDLFSKVDMNFNKIEAWRWLKEIIPLRNKVELSLTFTTN</sequence>
<dbReference type="GeneID" id="18501656"/>
<dbReference type="Proteomes" id="UP000141616">
    <property type="component" value="Segment"/>
</dbReference>
<keyword evidence="1" id="KW-0175">Coiled coil</keyword>
<organism evidence="4 5">
    <name type="scientific">Invertebrate iridescent virus 22</name>
    <dbReference type="NCBI Taxonomy" id="345198"/>
    <lineage>
        <taxon>Viruses</taxon>
        <taxon>Varidnaviria</taxon>
        <taxon>Bamfordvirae</taxon>
        <taxon>Nucleocytoviricota</taxon>
        <taxon>Megaviricetes</taxon>
        <taxon>Pimascovirales</taxon>
        <taxon>Pimascovirales incertae sedis</taxon>
        <taxon>Iridoviridae</taxon>
        <taxon>Betairidovirinae</taxon>
        <taxon>Chloriridovirus</taxon>
        <taxon>Chloriridovirus simulium1</taxon>
    </lineage>
</organism>
<evidence type="ECO:0008006" key="6">
    <source>
        <dbReference type="Google" id="ProtNLM"/>
    </source>
</evidence>
<dbReference type="KEGG" id="vg:18501656"/>
<feature type="domain" description="Bacteriophage T5 Orf172 DNA-binding" evidence="2">
    <location>
        <begin position="229"/>
        <end position="320"/>
    </location>
</feature>
<evidence type="ECO:0000313" key="4">
    <source>
        <dbReference type="EMBL" id="CCV01950.1"/>
    </source>
</evidence>
<evidence type="ECO:0000256" key="1">
    <source>
        <dbReference type="SAM" id="Coils"/>
    </source>
</evidence>
<proteinExistence type="predicted"/>
<dbReference type="EMBL" id="HF920634">
    <property type="protein sequence ID" value="CCV01950.1"/>
    <property type="molecule type" value="Genomic_DNA"/>
</dbReference>
<name>W8W2C2_9VIRU</name>
<reference evidence="4 5" key="1">
    <citation type="submission" date="2013-03" db="EMBL/GenBank/DDBJ databases">
        <title>Genomic and evolutionary features of invertebrate iridoviruse.</title>
        <authorList>
            <person name="Piegu B."/>
            <person name="Guizard S."/>
            <person name="Bideshi D."/>
            <person name="Spears T."/>
            <person name="Federici B."/>
            <person name="Bigot Y."/>
        </authorList>
    </citation>
    <scope>NUCLEOTIDE SEQUENCE [LARGE SCALE GENOMIC DNA]</scope>
    <source>
        <strain evidence="4">IIV22Aberystwyth</strain>
    </source>
</reference>